<dbReference type="InterPro" id="IPR006098">
    <property type="entry name" value="MMCoA_mutase_a_cat"/>
</dbReference>
<evidence type="ECO:0000256" key="2">
    <source>
        <dbReference type="ARBA" id="ARBA00008465"/>
    </source>
</evidence>
<sequence>MSVKRDQPWIIRTYAGHSTAAASNALYRSNLAKGQTGLSVAFDLPTQTGYDPDDALSRGEVGKVGVPVAHLGDMRRLFADIPLERMNTSMTINATAAWLLSLYVAAGDEQGADRAKLNGTTQNDIIKEYLSRGTYVFPPAPSMRLTTDMIAWTYQHMPKWNPMNVCSYHLQEAGATPVQELAYALATAVCVLDGMKASGAIPAAEFPAAVGRISFFVNAGMRFITEIAKMRAFTALWDEILESRYGIEDPKMRRFRYGVQVNSLGLTEPQPENNVSRILIEMLAVVLSKNARARAVQLPAWNEALGLPRPWDQQWSLRMQQIMAFETDLLEHEDIFDGSRVMDAKVEGLKAEAREELARIDAMGGAIAAVESGYMKRALVESNTRRLSGIEAGEQTVVGVNKFTETEPSPLAAGADGGILTVPEHVEPEAIEALKAWRDQRDAKAVAAALADLRAAASEGRNIMEPSIAAAKAGVTTGEWGRTLRDVFGEYRAPTGVGAAASAGIGEIEAVRAAVDAVSERLGRRIKFLVGKPGLDGHSNGAEQIAVRARDCGMEVVYEGIRLTPAEIVNAALEESVHIIGLSILSGSHVPLVRDVIARMRASGLDDVPLVVGGIIPPDDAATLKALGVAAVYTPKDFQLTDIMADVVRIVDQGTAVAA</sequence>
<dbReference type="InterPro" id="IPR016176">
    <property type="entry name" value="Cbl-dep_enz_cat"/>
</dbReference>
<dbReference type="PANTHER" id="PTHR48101:SF3">
    <property type="entry name" value="COENZYME B12-DEPENDENT MUTASE"/>
    <property type="match status" value="1"/>
</dbReference>
<dbReference type="SUPFAM" id="SSF51703">
    <property type="entry name" value="Cobalamin (vitamin B12)-dependent enzymes"/>
    <property type="match status" value="1"/>
</dbReference>
<evidence type="ECO:0000256" key="4">
    <source>
        <dbReference type="ARBA" id="ARBA00022723"/>
    </source>
</evidence>
<dbReference type="EMBL" id="JADZLT010000049">
    <property type="protein sequence ID" value="MBH0237866.1"/>
    <property type="molecule type" value="Genomic_DNA"/>
</dbReference>
<comment type="cofactor">
    <cofactor evidence="1">
        <name>adenosylcob(III)alamin</name>
        <dbReference type="ChEBI" id="CHEBI:18408"/>
    </cofactor>
</comment>
<evidence type="ECO:0000313" key="9">
    <source>
        <dbReference type="Proteomes" id="UP000631694"/>
    </source>
</evidence>
<organism evidence="8 9">
    <name type="scientific">Methylobrevis albus</name>
    <dbReference type="NCBI Taxonomy" id="2793297"/>
    <lineage>
        <taxon>Bacteria</taxon>
        <taxon>Pseudomonadati</taxon>
        <taxon>Pseudomonadota</taxon>
        <taxon>Alphaproteobacteria</taxon>
        <taxon>Hyphomicrobiales</taxon>
        <taxon>Pleomorphomonadaceae</taxon>
        <taxon>Methylobrevis</taxon>
    </lineage>
</organism>
<gene>
    <name evidence="8" type="ORF">I5731_08540</name>
</gene>
<evidence type="ECO:0000313" key="8">
    <source>
        <dbReference type="EMBL" id="MBH0237866.1"/>
    </source>
</evidence>
<dbReference type="GO" id="GO:0046872">
    <property type="term" value="F:metal ion binding"/>
    <property type="evidence" value="ECO:0007669"/>
    <property type="project" value="UniProtKB-KW"/>
</dbReference>
<evidence type="ECO:0000256" key="6">
    <source>
        <dbReference type="ARBA" id="ARBA00023285"/>
    </source>
</evidence>
<dbReference type="NCBIfam" id="TIGR00641">
    <property type="entry name" value="acid_CoA_mut_N"/>
    <property type="match status" value="1"/>
</dbReference>
<feature type="domain" description="B12-binding" evidence="7">
    <location>
        <begin position="525"/>
        <end position="654"/>
    </location>
</feature>
<keyword evidence="9" id="KW-1185">Reference proteome</keyword>
<dbReference type="GO" id="GO:0031419">
    <property type="term" value="F:cobalamin binding"/>
    <property type="evidence" value="ECO:0007669"/>
    <property type="project" value="UniProtKB-KW"/>
</dbReference>
<dbReference type="InterPro" id="IPR006099">
    <property type="entry name" value="MeMalonylCoA_mutase_a/b_cat"/>
</dbReference>
<proteinExistence type="inferred from homology"/>
<dbReference type="NCBIfam" id="TIGR00640">
    <property type="entry name" value="acid_CoA_mut_C"/>
    <property type="match status" value="1"/>
</dbReference>
<dbReference type="Pfam" id="PF01642">
    <property type="entry name" value="MM_CoA_mutase"/>
    <property type="match status" value="1"/>
</dbReference>
<keyword evidence="4" id="KW-0479">Metal-binding</keyword>
<dbReference type="RefSeq" id="WP_197310933.1">
    <property type="nucleotide sequence ID" value="NZ_JADZLT010000049.1"/>
</dbReference>
<evidence type="ECO:0000259" key="7">
    <source>
        <dbReference type="PROSITE" id="PS51332"/>
    </source>
</evidence>
<evidence type="ECO:0000256" key="3">
    <source>
        <dbReference type="ARBA" id="ARBA00022628"/>
    </source>
</evidence>
<keyword evidence="3" id="KW-0846">Cobalamin</keyword>
<dbReference type="GO" id="GO:0004494">
    <property type="term" value="F:methylmalonyl-CoA mutase activity"/>
    <property type="evidence" value="ECO:0007669"/>
    <property type="project" value="InterPro"/>
</dbReference>
<evidence type="ECO:0000256" key="1">
    <source>
        <dbReference type="ARBA" id="ARBA00001922"/>
    </source>
</evidence>
<comment type="caution">
    <text evidence="8">The sequence shown here is derived from an EMBL/GenBank/DDBJ whole genome shotgun (WGS) entry which is preliminary data.</text>
</comment>
<reference evidence="8" key="1">
    <citation type="submission" date="2020-12" db="EMBL/GenBank/DDBJ databases">
        <title>Methylobrevis albus sp. nov., isolated from fresh water lack sediment.</title>
        <authorList>
            <person name="Zou Q."/>
        </authorList>
    </citation>
    <scope>NUCLEOTIDE SEQUENCE</scope>
    <source>
        <strain evidence="8">L22</strain>
    </source>
</reference>
<dbReference type="Pfam" id="PF02310">
    <property type="entry name" value="B12-binding"/>
    <property type="match status" value="1"/>
</dbReference>
<evidence type="ECO:0000256" key="5">
    <source>
        <dbReference type="ARBA" id="ARBA00023235"/>
    </source>
</evidence>
<dbReference type="PANTHER" id="PTHR48101">
    <property type="entry name" value="METHYLMALONYL-COA MUTASE, MITOCHONDRIAL-RELATED"/>
    <property type="match status" value="1"/>
</dbReference>
<dbReference type="SUPFAM" id="SSF52242">
    <property type="entry name" value="Cobalamin (vitamin B12)-binding domain"/>
    <property type="match status" value="1"/>
</dbReference>
<comment type="similarity">
    <text evidence="2">Belongs to the methylmalonyl-CoA mutase family.</text>
</comment>
<dbReference type="Gene3D" id="3.20.20.240">
    <property type="entry name" value="Methylmalonyl-CoA mutase"/>
    <property type="match status" value="1"/>
</dbReference>
<dbReference type="PROSITE" id="PS51332">
    <property type="entry name" value="B12_BINDING"/>
    <property type="match status" value="1"/>
</dbReference>
<accession>A0A931MZL3</accession>
<protein>
    <submittedName>
        <fullName evidence="8">Protein meaA</fullName>
    </submittedName>
</protein>
<dbReference type="Gene3D" id="3.40.50.280">
    <property type="entry name" value="Cobalamin-binding domain"/>
    <property type="match status" value="1"/>
</dbReference>
<name>A0A931MZL3_9HYPH</name>
<dbReference type="CDD" id="cd02071">
    <property type="entry name" value="MM_CoA_mut_B12_BD"/>
    <property type="match status" value="1"/>
</dbReference>
<keyword evidence="5" id="KW-0413">Isomerase</keyword>
<dbReference type="Proteomes" id="UP000631694">
    <property type="component" value="Unassembled WGS sequence"/>
</dbReference>
<dbReference type="AlphaFoldDB" id="A0A931MZL3"/>
<keyword evidence="6" id="KW-0170">Cobalt</keyword>
<dbReference type="InterPro" id="IPR036724">
    <property type="entry name" value="Cobalamin-bd_sf"/>
</dbReference>
<dbReference type="InterPro" id="IPR006158">
    <property type="entry name" value="Cobalamin-bd"/>
</dbReference>
<dbReference type="InterPro" id="IPR006159">
    <property type="entry name" value="Acid_CoA_mut_C"/>
</dbReference>